<evidence type="ECO:0000313" key="1">
    <source>
        <dbReference type="EMBL" id="GGK53725.1"/>
    </source>
</evidence>
<proteinExistence type="predicted"/>
<comment type="caution">
    <text evidence="1">The sequence shown here is derived from an EMBL/GenBank/DDBJ whole genome shotgun (WGS) entry which is preliminary data.</text>
</comment>
<dbReference type="AlphaFoldDB" id="A0AA37F2Q9"/>
<reference evidence="1" key="1">
    <citation type="journal article" date="2014" name="Int. J. Syst. Evol. Microbiol.">
        <title>Complete genome sequence of Corynebacterium casei LMG S-19264T (=DSM 44701T), isolated from a smear-ripened cheese.</title>
        <authorList>
            <consortium name="US DOE Joint Genome Institute (JGI-PGF)"/>
            <person name="Walter F."/>
            <person name="Albersmeier A."/>
            <person name="Kalinowski J."/>
            <person name="Ruckert C."/>
        </authorList>
    </citation>
    <scope>NUCLEOTIDE SEQUENCE</scope>
    <source>
        <strain evidence="1">JCM 3093</strain>
    </source>
</reference>
<reference evidence="1" key="2">
    <citation type="submission" date="2022-09" db="EMBL/GenBank/DDBJ databases">
        <authorList>
            <person name="Sun Q."/>
            <person name="Ohkuma M."/>
        </authorList>
    </citation>
    <scope>NUCLEOTIDE SEQUENCE</scope>
    <source>
        <strain evidence="1">JCM 3093</strain>
    </source>
</reference>
<organism evidence="1 2">
    <name type="scientific">Planomonospora parontospora</name>
    <dbReference type="NCBI Taxonomy" id="58119"/>
    <lineage>
        <taxon>Bacteria</taxon>
        <taxon>Bacillati</taxon>
        <taxon>Actinomycetota</taxon>
        <taxon>Actinomycetes</taxon>
        <taxon>Streptosporangiales</taxon>
        <taxon>Streptosporangiaceae</taxon>
        <taxon>Planomonospora</taxon>
    </lineage>
</organism>
<name>A0AA37F2Q9_9ACTN</name>
<sequence length="81" mass="9187">MYQVLLGPIAEERTTELPEEALRPLAEPLVLLEIAPWSGRPYNPADPKANMLTHAFGERGLATYIALGEQREVYLIRIEWP</sequence>
<evidence type="ECO:0000313" key="2">
    <source>
        <dbReference type="Proteomes" id="UP000627984"/>
    </source>
</evidence>
<accession>A0AA37F2Q9</accession>
<protein>
    <submittedName>
        <fullName evidence="1">Uncharacterized protein</fullName>
    </submittedName>
</protein>
<gene>
    <name evidence="1" type="ORF">GCM10010126_11590</name>
</gene>
<dbReference type="RefSeq" id="WP_191893830.1">
    <property type="nucleotide sequence ID" value="NZ_BMQD01000003.1"/>
</dbReference>
<dbReference type="Proteomes" id="UP000627984">
    <property type="component" value="Unassembled WGS sequence"/>
</dbReference>
<dbReference type="EMBL" id="BMQD01000003">
    <property type="protein sequence ID" value="GGK53725.1"/>
    <property type="molecule type" value="Genomic_DNA"/>
</dbReference>